<keyword evidence="2" id="KW-1185">Reference proteome</keyword>
<evidence type="ECO:0000313" key="2">
    <source>
        <dbReference type="Proteomes" id="UP001168821"/>
    </source>
</evidence>
<name>A0AA38HYV1_9CUCU</name>
<comment type="caution">
    <text evidence="1">The sequence shown here is derived from an EMBL/GenBank/DDBJ whole genome shotgun (WGS) entry which is preliminary data.</text>
</comment>
<accession>A0AA38HYV1</accession>
<dbReference type="Proteomes" id="UP001168821">
    <property type="component" value="Unassembled WGS sequence"/>
</dbReference>
<organism evidence="1 2">
    <name type="scientific">Zophobas morio</name>
    <dbReference type="NCBI Taxonomy" id="2755281"/>
    <lineage>
        <taxon>Eukaryota</taxon>
        <taxon>Metazoa</taxon>
        <taxon>Ecdysozoa</taxon>
        <taxon>Arthropoda</taxon>
        <taxon>Hexapoda</taxon>
        <taxon>Insecta</taxon>
        <taxon>Pterygota</taxon>
        <taxon>Neoptera</taxon>
        <taxon>Endopterygota</taxon>
        <taxon>Coleoptera</taxon>
        <taxon>Polyphaga</taxon>
        <taxon>Cucujiformia</taxon>
        <taxon>Tenebrionidae</taxon>
        <taxon>Zophobas</taxon>
    </lineage>
</organism>
<dbReference type="AlphaFoldDB" id="A0AA38HYV1"/>
<dbReference type="EMBL" id="JALNTZ010000007">
    <property type="protein sequence ID" value="KAJ3645341.1"/>
    <property type="molecule type" value="Genomic_DNA"/>
</dbReference>
<proteinExistence type="predicted"/>
<sequence length="107" mass="12291">MCARIKRIQKYLPKLEHKSRAAAPDLHAYTRKHRRVLPNVRFGAAPRSLAGVHLVNGTLIWCSMSLLGRNLSFAKMRFLWDFRCDEMARVHLCRGEAVAEVLGWGFN</sequence>
<reference evidence="1" key="1">
    <citation type="journal article" date="2023" name="G3 (Bethesda)">
        <title>Whole genome assemblies of Zophobas morio and Tenebrio molitor.</title>
        <authorList>
            <person name="Kaur S."/>
            <person name="Stinson S.A."/>
            <person name="diCenzo G.C."/>
        </authorList>
    </citation>
    <scope>NUCLEOTIDE SEQUENCE</scope>
    <source>
        <strain evidence="1">QUZm001</strain>
    </source>
</reference>
<evidence type="ECO:0000313" key="1">
    <source>
        <dbReference type="EMBL" id="KAJ3645341.1"/>
    </source>
</evidence>
<gene>
    <name evidence="1" type="ORF">Zmor_023007</name>
</gene>
<protein>
    <submittedName>
        <fullName evidence="1">Uncharacterized protein</fullName>
    </submittedName>
</protein>